<dbReference type="PANTHER" id="PTHR46796">
    <property type="entry name" value="HTH-TYPE TRANSCRIPTIONAL ACTIVATOR RHAS-RELATED"/>
    <property type="match status" value="1"/>
</dbReference>
<dbReference type="Gene3D" id="3.40.50.880">
    <property type="match status" value="1"/>
</dbReference>
<dbReference type="AlphaFoldDB" id="A0A1H1BYY9"/>
<dbReference type="Proteomes" id="UP000217103">
    <property type="component" value="Unassembled WGS sequence"/>
</dbReference>
<keyword evidence="3" id="KW-0804">Transcription</keyword>
<evidence type="ECO:0000259" key="4">
    <source>
        <dbReference type="PROSITE" id="PS01124"/>
    </source>
</evidence>
<evidence type="ECO:0000256" key="3">
    <source>
        <dbReference type="ARBA" id="ARBA00023163"/>
    </source>
</evidence>
<keyword evidence="2 5" id="KW-0238">DNA-binding</keyword>
<dbReference type="GO" id="GO:0043565">
    <property type="term" value="F:sequence-specific DNA binding"/>
    <property type="evidence" value="ECO:0007669"/>
    <property type="project" value="InterPro"/>
</dbReference>
<organism evidence="5 6">
    <name type="scientific">Thermostaphylospora chromogena</name>
    <dbReference type="NCBI Taxonomy" id="35622"/>
    <lineage>
        <taxon>Bacteria</taxon>
        <taxon>Bacillati</taxon>
        <taxon>Actinomycetota</taxon>
        <taxon>Actinomycetes</taxon>
        <taxon>Streptosporangiales</taxon>
        <taxon>Thermomonosporaceae</taxon>
        <taxon>Thermostaphylospora</taxon>
    </lineage>
</organism>
<dbReference type="OrthoDB" id="3992151at2"/>
<evidence type="ECO:0000256" key="2">
    <source>
        <dbReference type="ARBA" id="ARBA00023125"/>
    </source>
</evidence>
<proteinExistence type="predicted"/>
<dbReference type="EMBL" id="FNKK01000002">
    <property type="protein sequence ID" value="SDQ57152.1"/>
    <property type="molecule type" value="Genomic_DNA"/>
</dbReference>
<name>A0A1H1BYY9_9ACTN</name>
<dbReference type="GO" id="GO:0003700">
    <property type="term" value="F:DNA-binding transcription factor activity"/>
    <property type="evidence" value="ECO:0007669"/>
    <property type="project" value="InterPro"/>
</dbReference>
<evidence type="ECO:0000256" key="1">
    <source>
        <dbReference type="ARBA" id="ARBA00023015"/>
    </source>
</evidence>
<keyword evidence="6" id="KW-1185">Reference proteome</keyword>
<reference evidence="5 6" key="1">
    <citation type="submission" date="2016-10" db="EMBL/GenBank/DDBJ databases">
        <authorList>
            <person name="de Groot N.N."/>
        </authorList>
    </citation>
    <scope>NUCLEOTIDE SEQUENCE [LARGE SCALE GENOMIC DNA]</scope>
    <source>
        <strain evidence="5 6">DSM 43794</strain>
    </source>
</reference>
<evidence type="ECO:0000313" key="5">
    <source>
        <dbReference type="EMBL" id="SDQ57152.1"/>
    </source>
</evidence>
<feature type="domain" description="HTH araC/xylS-type" evidence="4">
    <location>
        <begin position="212"/>
        <end position="313"/>
    </location>
</feature>
<dbReference type="Pfam" id="PF01965">
    <property type="entry name" value="DJ-1_PfpI"/>
    <property type="match status" value="1"/>
</dbReference>
<dbReference type="SUPFAM" id="SSF52317">
    <property type="entry name" value="Class I glutamine amidotransferase-like"/>
    <property type="match status" value="1"/>
</dbReference>
<dbReference type="STRING" id="35622.SAMN04489764_1205"/>
<evidence type="ECO:0000313" key="6">
    <source>
        <dbReference type="Proteomes" id="UP000217103"/>
    </source>
</evidence>
<dbReference type="InterPro" id="IPR029062">
    <property type="entry name" value="Class_I_gatase-like"/>
</dbReference>
<protein>
    <submittedName>
        <fullName evidence="5">Transcriptional regulator GlxA family, contains an amidase domain and an AraC-type DNA-binding HTH domain</fullName>
    </submittedName>
</protein>
<dbReference type="RefSeq" id="WP_093263391.1">
    <property type="nucleotide sequence ID" value="NZ_FNKK01000002.1"/>
</dbReference>
<dbReference type="PROSITE" id="PS01124">
    <property type="entry name" value="HTH_ARAC_FAMILY_2"/>
    <property type="match status" value="1"/>
</dbReference>
<dbReference type="InterPro" id="IPR002818">
    <property type="entry name" value="DJ-1/PfpI"/>
</dbReference>
<dbReference type="SUPFAM" id="SSF46689">
    <property type="entry name" value="Homeodomain-like"/>
    <property type="match status" value="2"/>
</dbReference>
<dbReference type="Pfam" id="PF12833">
    <property type="entry name" value="HTH_18"/>
    <property type="match status" value="1"/>
</dbReference>
<accession>A0A1H1BYY9</accession>
<dbReference type="InterPro" id="IPR018060">
    <property type="entry name" value="HTH_AraC"/>
</dbReference>
<dbReference type="InterPro" id="IPR050204">
    <property type="entry name" value="AraC_XylS_family_regulators"/>
</dbReference>
<dbReference type="Gene3D" id="1.10.10.60">
    <property type="entry name" value="Homeodomain-like"/>
    <property type="match status" value="1"/>
</dbReference>
<sequence>MQSRGGAAIPGPAEVFIVVTDGVRSLDVAGPMDVFEGATRVTAGGYRVRLASFGGEDVRTSCGVRLGVDVDLADIRHRFDTLLLIGGSGAAPGGPHRELDRIGRIRRLAALARRVASIDAGSFFRKRTSPPDGRIAEPAGPRRVITVVPHAIRGGDRVRTSEGIVSAVDLALTFVADDHGEEVAHRVAKWLVRRLDGRPDSVARLPRLPRDPALRSLLDEIVNRPGGDFTVSAMADRLSLSVRHFSRRFTSEVGMSPGRFVERARVEAARAAIEEGREPLDVIARRHGFGTSETMRRSFLRLLGMPPSAYRVRDEAPLMVDKPVRT</sequence>
<keyword evidence="1" id="KW-0805">Transcription regulation</keyword>
<dbReference type="InterPro" id="IPR009057">
    <property type="entry name" value="Homeodomain-like_sf"/>
</dbReference>
<gene>
    <name evidence="5" type="ORF">SAMN04489764_1205</name>
</gene>
<dbReference type="SMART" id="SM00342">
    <property type="entry name" value="HTH_ARAC"/>
    <property type="match status" value="1"/>
</dbReference>